<dbReference type="Proteomes" id="UP000824782">
    <property type="component" value="Unassembled WGS sequence"/>
</dbReference>
<feature type="region of interest" description="Disordered" evidence="1">
    <location>
        <begin position="20"/>
        <end position="68"/>
    </location>
</feature>
<reference evidence="2" key="1">
    <citation type="thesis" date="2020" institute="ProQuest LLC" country="789 East Eisenhower Parkway, Ann Arbor, MI, USA">
        <title>Comparative Genomics and Chromosome Evolution.</title>
        <authorList>
            <person name="Mudd A.B."/>
        </authorList>
    </citation>
    <scope>NUCLEOTIDE SEQUENCE</scope>
    <source>
        <strain evidence="2">237g6f4</strain>
        <tissue evidence="2">Blood</tissue>
    </source>
</reference>
<proteinExistence type="predicted"/>
<dbReference type="EMBL" id="WNYA01022415">
    <property type="protein sequence ID" value="KAG8538283.1"/>
    <property type="molecule type" value="Genomic_DNA"/>
</dbReference>
<gene>
    <name evidence="2" type="ORF">GDO81_022917</name>
</gene>
<organism evidence="2 3">
    <name type="scientific">Engystomops pustulosus</name>
    <name type="common">Tungara frog</name>
    <name type="synonym">Physalaemus pustulosus</name>
    <dbReference type="NCBI Taxonomy" id="76066"/>
    <lineage>
        <taxon>Eukaryota</taxon>
        <taxon>Metazoa</taxon>
        <taxon>Chordata</taxon>
        <taxon>Craniata</taxon>
        <taxon>Vertebrata</taxon>
        <taxon>Euteleostomi</taxon>
        <taxon>Amphibia</taxon>
        <taxon>Batrachia</taxon>
        <taxon>Anura</taxon>
        <taxon>Neobatrachia</taxon>
        <taxon>Hyloidea</taxon>
        <taxon>Leptodactylidae</taxon>
        <taxon>Leiuperinae</taxon>
        <taxon>Engystomops</taxon>
    </lineage>
</organism>
<evidence type="ECO:0000313" key="2">
    <source>
        <dbReference type="EMBL" id="KAG8538283.1"/>
    </source>
</evidence>
<name>A0AAV6YWE7_ENGPU</name>
<evidence type="ECO:0000313" key="3">
    <source>
        <dbReference type="Proteomes" id="UP000824782"/>
    </source>
</evidence>
<evidence type="ECO:0000256" key="1">
    <source>
        <dbReference type="SAM" id="MobiDB-lite"/>
    </source>
</evidence>
<keyword evidence="3" id="KW-1185">Reference proteome</keyword>
<comment type="caution">
    <text evidence="2">The sequence shown here is derived from an EMBL/GenBank/DDBJ whole genome shotgun (WGS) entry which is preliminary data.</text>
</comment>
<protein>
    <submittedName>
        <fullName evidence="2">Uncharacterized protein</fullName>
    </submittedName>
</protein>
<accession>A0AAV6YWE7</accession>
<dbReference type="AlphaFoldDB" id="A0AAV6YWE7"/>
<sequence>MPDHSIVSPCRAHRSRISIMYVPPAPEPPAPPGSEEEDGESGDRGHPPPQPAEGHQHAAEGVQPIPPGLEETFLRHRNRERGIQVTARSTTCDERIRTAIGNKNLSVVPPPDGHCRW</sequence>
<feature type="compositionally biased region" description="Pro residues" evidence="1">
    <location>
        <begin position="23"/>
        <end position="32"/>
    </location>
</feature>